<sequence length="873" mass="99464">MEGLLKYVDILIQWYHKHRELFVVGLKALKKLLENVRGVLGSNQLTADSKEMLHKFISFAWSNQISHLTETDTTKKNLQNEYLSIYSAIENLTKDASGSKELISVHLISLSLLFGRQKKKDLLKLLTSQQTELMNKLMQLLWSNDDIICDMVLKLLQQSIRITQSNMEGNHGVLVDGLLEMFKEGKQDITSKVLISFIAQFAYDEFPRTAILDTIFRNLDKTSKKNDTEELKEELVILRNNSISVLEEIILCGNGFTDERNSTIGKKIARELLLRLHDQNLGVRIKAAKVFSFLDPSFIIPLLTEKMLSKDERVRSAADESYLAMLNERPSLVFTETIKFILSDKISQTSLTNPSQLLQMDAKQESTRSSEIVDKITRLLPKWASNCNDVHFWKQLITQFLDIQFQNPSSSLIMKFCSTLSPWFSKHFLIVAPLIIEKMENQQMITENIVNDSASKDIQKLLFDSLCPLLILRTMNSEFYSDANDNSLLLKLLSFNAQRAFASIQFEEVRKIATENCARFPLHLSFPEIMEKQNLIDLLSNLSNERNLLKIQIARALVFFICQSLLRFERKINDWFSRLAPHLCGALQMKLDGETELSREIHKLQYGCIDFLAISLSIAITKKVHIQEKIGTLHLKSPPELLDVPETPNSTLLSSIIVENSPPQGSQSTIQMTKVQRKPIIQELSDEPLAEDNTLTEIDQVPDYVLKGIRWNKKHPPNELESQKIICLLNSIINAVKMGDSPLSPQRFAEVLMVPLMNTTSLMTHNYLKGAYLQAVFMLAFKLAEDVSPYAIDLFNISFESAKSPTAEVRLGGLKLLGTLLTNALQTILYNEEQIFKTTTLLDHIQSSDPNQQSRNIASQLLQLFKIQNLPQN</sequence>
<dbReference type="AlphaFoldDB" id="A0A6B2KXZ0"/>
<accession>A0A6B2KXZ0</accession>
<dbReference type="PANTHER" id="PTHR37743:SF2">
    <property type="match status" value="1"/>
</dbReference>
<dbReference type="PANTHER" id="PTHR37743">
    <property type="entry name" value="ARM REPEAT SUPERFAMILY PROTEIN"/>
    <property type="match status" value="1"/>
</dbReference>
<organism evidence="1">
    <name type="scientific">Arcella intermedia</name>
    <dbReference type="NCBI Taxonomy" id="1963864"/>
    <lineage>
        <taxon>Eukaryota</taxon>
        <taxon>Amoebozoa</taxon>
        <taxon>Tubulinea</taxon>
        <taxon>Elardia</taxon>
        <taxon>Arcellinida</taxon>
        <taxon>Sphaerothecina</taxon>
        <taxon>Arcellidae</taxon>
        <taxon>Arcella</taxon>
    </lineage>
</organism>
<dbReference type="SUPFAM" id="SSF48371">
    <property type="entry name" value="ARM repeat"/>
    <property type="match status" value="1"/>
</dbReference>
<evidence type="ECO:0000313" key="1">
    <source>
        <dbReference type="EMBL" id="NDV29465.1"/>
    </source>
</evidence>
<reference evidence="1" key="1">
    <citation type="journal article" date="2020" name="J. Eukaryot. Microbiol.">
        <title>De novo Sequencing, Assembly and Annotation of the Transcriptome for the Free-Living Testate Amoeba Arcella intermedia.</title>
        <authorList>
            <person name="Ribeiro G.M."/>
            <person name="Porfirio-Sousa A.L."/>
            <person name="Maurer-Alcala X.X."/>
            <person name="Katz L.A."/>
            <person name="Lahr D.J.G."/>
        </authorList>
    </citation>
    <scope>NUCLEOTIDE SEQUENCE</scope>
</reference>
<protein>
    <submittedName>
        <fullName evidence="1">Uncharacterized protein</fullName>
    </submittedName>
</protein>
<dbReference type="InterPro" id="IPR016024">
    <property type="entry name" value="ARM-type_fold"/>
</dbReference>
<dbReference type="EMBL" id="GIBP01000496">
    <property type="protein sequence ID" value="NDV29465.1"/>
    <property type="molecule type" value="Transcribed_RNA"/>
</dbReference>
<name>A0A6B2KXZ0_9EUKA</name>
<proteinExistence type="predicted"/>